<dbReference type="EMBL" id="JXTC01000227">
    <property type="protein sequence ID" value="PON80972.1"/>
    <property type="molecule type" value="Genomic_DNA"/>
</dbReference>
<evidence type="ECO:0000313" key="2">
    <source>
        <dbReference type="Proteomes" id="UP000237000"/>
    </source>
</evidence>
<keyword evidence="2" id="KW-1185">Reference proteome</keyword>
<dbReference type="OrthoDB" id="10464793at2759"/>
<sequence>MWRSSSVEEGGLRSKVPPILSCFLSHASNSEGDMGFEVEQLILKRAVYEEKKTETQTNFYSPRRDQIAKRFTKLTTKDFWGLRQSVGHAKAKQSN</sequence>
<gene>
    <name evidence="1" type="ORF">TorRG33x02_232020</name>
</gene>
<accession>A0A2P5E608</accession>
<dbReference type="Proteomes" id="UP000237000">
    <property type="component" value="Unassembled WGS sequence"/>
</dbReference>
<organism evidence="1 2">
    <name type="scientific">Trema orientale</name>
    <name type="common">Charcoal tree</name>
    <name type="synonym">Celtis orientalis</name>
    <dbReference type="NCBI Taxonomy" id="63057"/>
    <lineage>
        <taxon>Eukaryota</taxon>
        <taxon>Viridiplantae</taxon>
        <taxon>Streptophyta</taxon>
        <taxon>Embryophyta</taxon>
        <taxon>Tracheophyta</taxon>
        <taxon>Spermatophyta</taxon>
        <taxon>Magnoliopsida</taxon>
        <taxon>eudicotyledons</taxon>
        <taxon>Gunneridae</taxon>
        <taxon>Pentapetalae</taxon>
        <taxon>rosids</taxon>
        <taxon>fabids</taxon>
        <taxon>Rosales</taxon>
        <taxon>Cannabaceae</taxon>
        <taxon>Trema</taxon>
    </lineage>
</organism>
<proteinExistence type="predicted"/>
<name>A0A2P5E608_TREOI</name>
<dbReference type="InParanoid" id="A0A2P5E608"/>
<protein>
    <submittedName>
        <fullName evidence="1">Uncharacterized protein</fullName>
    </submittedName>
</protein>
<reference evidence="2" key="1">
    <citation type="submission" date="2016-06" db="EMBL/GenBank/DDBJ databases">
        <title>Parallel loss of symbiosis genes in relatives of nitrogen-fixing non-legume Parasponia.</title>
        <authorList>
            <person name="Van Velzen R."/>
            <person name="Holmer R."/>
            <person name="Bu F."/>
            <person name="Rutten L."/>
            <person name="Van Zeijl A."/>
            <person name="Liu W."/>
            <person name="Santuari L."/>
            <person name="Cao Q."/>
            <person name="Sharma T."/>
            <person name="Shen D."/>
            <person name="Roswanjaya Y."/>
            <person name="Wardhani T."/>
            <person name="Kalhor M.S."/>
            <person name="Jansen J."/>
            <person name="Van den Hoogen J."/>
            <person name="Gungor B."/>
            <person name="Hartog M."/>
            <person name="Hontelez J."/>
            <person name="Verver J."/>
            <person name="Yang W.-C."/>
            <person name="Schijlen E."/>
            <person name="Repin R."/>
            <person name="Schilthuizen M."/>
            <person name="Schranz E."/>
            <person name="Heidstra R."/>
            <person name="Miyata K."/>
            <person name="Fedorova E."/>
            <person name="Kohlen W."/>
            <person name="Bisseling T."/>
            <person name="Smit S."/>
            <person name="Geurts R."/>
        </authorList>
    </citation>
    <scope>NUCLEOTIDE SEQUENCE [LARGE SCALE GENOMIC DNA]</scope>
    <source>
        <strain evidence="2">cv. RG33-2</strain>
    </source>
</reference>
<comment type="caution">
    <text evidence="1">The sequence shown here is derived from an EMBL/GenBank/DDBJ whole genome shotgun (WGS) entry which is preliminary data.</text>
</comment>
<evidence type="ECO:0000313" key="1">
    <source>
        <dbReference type="EMBL" id="PON80972.1"/>
    </source>
</evidence>
<dbReference type="AlphaFoldDB" id="A0A2P5E608"/>